<gene>
    <name evidence="2" type="ORF">CFP56_041474</name>
</gene>
<organism evidence="2 3">
    <name type="scientific">Quercus suber</name>
    <name type="common">Cork oak</name>
    <dbReference type="NCBI Taxonomy" id="58331"/>
    <lineage>
        <taxon>Eukaryota</taxon>
        <taxon>Viridiplantae</taxon>
        <taxon>Streptophyta</taxon>
        <taxon>Embryophyta</taxon>
        <taxon>Tracheophyta</taxon>
        <taxon>Spermatophyta</taxon>
        <taxon>Magnoliopsida</taxon>
        <taxon>eudicotyledons</taxon>
        <taxon>Gunneridae</taxon>
        <taxon>Pentapetalae</taxon>
        <taxon>rosids</taxon>
        <taxon>fabids</taxon>
        <taxon>Fagales</taxon>
        <taxon>Fagaceae</taxon>
        <taxon>Quercus</taxon>
    </lineage>
</organism>
<proteinExistence type="predicted"/>
<evidence type="ECO:0000313" key="2">
    <source>
        <dbReference type="EMBL" id="KAK7851646.1"/>
    </source>
</evidence>
<dbReference type="AlphaFoldDB" id="A0AAW0LMK4"/>
<comment type="caution">
    <text evidence="2">The sequence shown here is derived from an EMBL/GenBank/DDBJ whole genome shotgun (WGS) entry which is preliminary data.</text>
</comment>
<evidence type="ECO:0000313" key="3">
    <source>
        <dbReference type="Proteomes" id="UP000237347"/>
    </source>
</evidence>
<feature type="region of interest" description="Disordered" evidence="1">
    <location>
        <begin position="115"/>
        <end position="142"/>
    </location>
</feature>
<keyword evidence="3" id="KW-1185">Reference proteome</keyword>
<reference evidence="2 3" key="1">
    <citation type="journal article" date="2018" name="Sci. Data">
        <title>The draft genome sequence of cork oak.</title>
        <authorList>
            <person name="Ramos A.M."/>
            <person name="Usie A."/>
            <person name="Barbosa P."/>
            <person name="Barros P.M."/>
            <person name="Capote T."/>
            <person name="Chaves I."/>
            <person name="Simoes F."/>
            <person name="Abreu I."/>
            <person name="Carrasquinho I."/>
            <person name="Faro C."/>
            <person name="Guimaraes J.B."/>
            <person name="Mendonca D."/>
            <person name="Nobrega F."/>
            <person name="Rodrigues L."/>
            <person name="Saibo N.J.M."/>
            <person name="Varela M.C."/>
            <person name="Egas C."/>
            <person name="Matos J."/>
            <person name="Miguel C.M."/>
            <person name="Oliveira M.M."/>
            <person name="Ricardo C.P."/>
            <person name="Goncalves S."/>
        </authorList>
    </citation>
    <scope>NUCLEOTIDE SEQUENCE [LARGE SCALE GENOMIC DNA]</scope>
    <source>
        <strain evidence="3">cv. HL8</strain>
    </source>
</reference>
<name>A0AAW0LMK4_QUESU</name>
<evidence type="ECO:0000256" key="1">
    <source>
        <dbReference type="SAM" id="MobiDB-lite"/>
    </source>
</evidence>
<dbReference type="EMBL" id="PKMF04000085">
    <property type="protein sequence ID" value="KAK7851646.1"/>
    <property type="molecule type" value="Genomic_DNA"/>
</dbReference>
<sequence>MITSNINFYEEAVGDFGRPVALRGRDSLAPDSVIDQVFFSLITYPNNSYKNHLILSQTEARKARIRRGMLDPICMEAMDANMGDWVEDPGVLEGEDLSWMDVTVPSEPTFLSHKVKDLDDCNDSTDDRGSDDSRGMDENDDL</sequence>
<dbReference type="Proteomes" id="UP000237347">
    <property type="component" value="Unassembled WGS sequence"/>
</dbReference>
<accession>A0AAW0LMK4</accession>
<protein>
    <submittedName>
        <fullName evidence="2">Uncharacterized protein</fullName>
    </submittedName>
</protein>